<keyword evidence="2" id="KW-1185">Reference proteome</keyword>
<dbReference type="EMBL" id="MNBE01000656">
    <property type="protein sequence ID" value="OKO99554.1"/>
    <property type="molecule type" value="Genomic_DNA"/>
</dbReference>
<accession>A0A1Q5TH51</accession>
<reference evidence="1 2" key="1">
    <citation type="submission" date="2016-10" db="EMBL/GenBank/DDBJ databases">
        <title>Genome sequence of the ascomycete fungus Penicillium subrubescens.</title>
        <authorList>
            <person name="De Vries R.P."/>
            <person name="Peng M."/>
            <person name="Dilokpimol A."/>
            <person name="Hilden K."/>
            <person name="Makela M.R."/>
            <person name="Grigoriev I."/>
            <person name="Riley R."/>
            <person name="Granchi Z."/>
        </authorList>
    </citation>
    <scope>NUCLEOTIDE SEQUENCE [LARGE SCALE GENOMIC DNA]</scope>
    <source>
        <strain evidence="1 2">CBS 132785</strain>
    </source>
</reference>
<comment type="caution">
    <text evidence="1">The sequence shown here is derived from an EMBL/GenBank/DDBJ whole genome shotgun (WGS) entry which is preliminary data.</text>
</comment>
<dbReference type="STRING" id="1316194.A0A1Q5TH51"/>
<name>A0A1Q5TH51_9EURO</name>
<sequence>MQPAPRSDSIGANRKQRRAAIATWLNAAETHDRYLRDLQKQAYNWQRATGVKRPREDCFRFDDDLDVGHIVNDFGATAELLGSGPGGSPTSPAPDLSCTIWASPFTLPTTVIKDTHQEQRNWS</sequence>
<evidence type="ECO:0000313" key="2">
    <source>
        <dbReference type="Proteomes" id="UP000186955"/>
    </source>
</evidence>
<dbReference type="Proteomes" id="UP000186955">
    <property type="component" value="Unassembled WGS sequence"/>
</dbReference>
<protein>
    <submittedName>
        <fullName evidence="1">Uncharacterized protein</fullName>
    </submittedName>
</protein>
<organism evidence="1 2">
    <name type="scientific">Penicillium subrubescens</name>
    <dbReference type="NCBI Taxonomy" id="1316194"/>
    <lineage>
        <taxon>Eukaryota</taxon>
        <taxon>Fungi</taxon>
        <taxon>Dikarya</taxon>
        <taxon>Ascomycota</taxon>
        <taxon>Pezizomycotina</taxon>
        <taxon>Eurotiomycetes</taxon>
        <taxon>Eurotiomycetidae</taxon>
        <taxon>Eurotiales</taxon>
        <taxon>Aspergillaceae</taxon>
        <taxon>Penicillium</taxon>
    </lineage>
</organism>
<gene>
    <name evidence="1" type="ORF">PENSUB_8399</name>
</gene>
<evidence type="ECO:0000313" key="1">
    <source>
        <dbReference type="EMBL" id="OKO99554.1"/>
    </source>
</evidence>
<proteinExistence type="predicted"/>
<dbReference type="AlphaFoldDB" id="A0A1Q5TH51"/>